<protein>
    <submittedName>
        <fullName evidence="2">Membrane protein</fullName>
    </submittedName>
</protein>
<keyword evidence="1" id="KW-1133">Transmembrane helix</keyword>
<sequence length="143" mass="15382">MLGFIYSVVAGIFMSIQGVFDTRLSEKMGLWETNTLVQGVGFIITLIIMFFAGEGSIKNITSANKLYLLAAPLGVGITFTVMCGIGKLGPAYATSAILIAQLLFSGLIEAFGLFGTEKTQFGITKILGFIILIVGILVFKWEK</sequence>
<evidence type="ECO:0000313" key="3">
    <source>
        <dbReference type="Proteomes" id="UP000030014"/>
    </source>
</evidence>
<dbReference type="InterPro" id="IPR006750">
    <property type="entry name" value="YdcZ"/>
</dbReference>
<proteinExistence type="predicted"/>
<dbReference type="Pfam" id="PF04657">
    <property type="entry name" value="DMT_YdcZ"/>
    <property type="match status" value="1"/>
</dbReference>
<evidence type="ECO:0000256" key="1">
    <source>
        <dbReference type="SAM" id="Phobius"/>
    </source>
</evidence>
<feature type="transmembrane region" description="Helical" evidence="1">
    <location>
        <begin position="36"/>
        <end position="53"/>
    </location>
</feature>
<dbReference type="GO" id="GO:0005886">
    <property type="term" value="C:plasma membrane"/>
    <property type="evidence" value="ECO:0007669"/>
    <property type="project" value="TreeGrafter"/>
</dbReference>
<organism evidence="2 3">
    <name type="scientific">Clostridium botulinum C/D str. DC5</name>
    <dbReference type="NCBI Taxonomy" id="1443128"/>
    <lineage>
        <taxon>Bacteria</taxon>
        <taxon>Bacillati</taxon>
        <taxon>Bacillota</taxon>
        <taxon>Clostridia</taxon>
        <taxon>Eubacteriales</taxon>
        <taxon>Clostridiaceae</taxon>
        <taxon>Clostridium</taxon>
    </lineage>
</organism>
<keyword evidence="1" id="KW-0812">Transmembrane</keyword>
<feature type="transmembrane region" description="Helical" evidence="1">
    <location>
        <begin position="120"/>
        <end position="139"/>
    </location>
</feature>
<comment type="caution">
    <text evidence="2">The sequence shown here is derived from an EMBL/GenBank/DDBJ whole genome shotgun (WGS) entry which is preliminary data.</text>
</comment>
<dbReference type="RefSeq" id="WP_039256492.1">
    <property type="nucleotide sequence ID" value="NZ_JDRY01000066.1"/>
</dbReference>
<dbReference type="PANTHER" id="PTHR34821:SF3">
    <property type="entry name" value="MEMBRANE PROTEIN"/>
    <property type="match status" value="1"/>
</dbReference>
<feature type="transmembrane region" description="Helical" evidence="1">
    <location>
        <begin position="65"/>
        <end position="85"/>
    </location>
</feature>
<gene>
    <name evidence="2" type="ORF">Z955_12305</name>
</gene>
<evidence type="ECO:0000313" key="2">
    <source>
        <dbReference type="EMBL" id="KGM97354.1"/>
    </source>
</evidence>
<keyword evidence="1" id="KW-0472">Membrane</keyword>
<accession>A0A0A0I7E3</accession>
<feature type="transmembrane region" description="Helical" evidence="1">
    <location>
        <begin position="6"/>
        <end position="24"/>
    </location>
</feature>
<dbReference type="EMBL" id="JDRY01000066">
    <property type="protein sequence ID" value="KGM97354.1"/>
    <property type="molecule type" value="Genomic_DNA"/>
</dbReference>
<feature type="transmembrane region" description="Helical" evidence="1">
    <location>
        <begin position="92"/>
        <end position="114"/>
    </location>
</feature>
<name>A0A0A0I7E3_CLOBO</name>
<dbReference type="PANTHER" id="PTHR34821">
    <property type="entry name" value="INNER MEMBRANE PROTEIN YDCZ"/>
    <property type="match status" value="1"/>
</dbReference>
<dbReference type="AlphaFoldDB" id="A0A0A0I7E3"/>
<dbReference type="Proteomes" id="UP000030014">
    <property type="component" value="Unassembled WGS sequence"/>
</dbReference>
<reference evidence="2 3" key="1">
    <citation type="submission" date="2014-01" db="EMBL/GenBank/DDBJ databases">
        <title>Plasmidome dynamics in the species complex Clostridium novyi sensu lato converts strains of independent lineages into distinctly different pathogens.</title>
        <authorList>
            <person name="Skarin H."/>
            <person name="Segerman B."/>
        </authorList>
    </citation>
    <scope>NUCLEOTIDE SEQUENCE [LARGE SCALE GENOMIC DNA]</scope>
    <source>
        <strain evidence="2 3">DC5</strain>
    </source>
</reference>